<protein>
    <submittedName>
        <fullName evidence="2">Ankyrin-3</fullName>
    </submittedName>
</protein>
<dbReference type="InterPro" id="IPR036770">
    <property type="entry name" value="Ankyrin_rpt-contain_sf"/>
</dbReference>
<proteinExistence type="predicted"/>
<keyword evidence="1" id="KW-0040">ANK repeat</keyword>
<dbReference type="EMBL" id="PKMF04000156">
    <property type="protein sequence ID" value="KAK7846397.1"/>
    <property type="molecule type" value="Genomic_DNA"/>
</dbReference>
<accession>A0AAW0L4R4</accession>
<dbReference type="Proteomes" id="UP000237347">
    <property type="component" value="Unassembled WGS sequence"/>
</dbReference>
<feature type="repeat" description="ANK" evidence="1">
    <location>
        <begin position="67"/>
        <end position="99"/>
    </location>
</feature>
<dbReference type="SMART" id="SM00248">
    <property type="entry name" value="ANK"/>
    <property type="match status" value="3"/>
</dbReference>
<name>A0AAW0L4R4_QUESU</name>
<dbReference type="SUPFAM" id="SSF48403">
    <property type="entry name" value="Ankyrin repeat"/>
    <property type="match status" value="1"/>
</dbReference>
<evidence type="ECO:0000313" key="2">
    <source>
        <dbReference type="EMBL" id="KAK7846397.1"/>
    </source>
</evidence>
<dbReference type="PROSITE" id="PS50088">
    <property type="entry name" value="ANK_REPEAT"/>
    <property type="match status" value="1"/>
</dbReference>
<dbReference type="InterPro" id="IPR002110">
    <property type="entry name" value="Ankyrin_rpt"/>
</dbReference>
<sequence>HFERARLYLAALKGDWKSVKDMPNIQREINKKRETTLHIAAAANQENFVKNLVNVMSSDDLKAVNTVGNTALTYAAATGNVNIAKVMLDKNQDLEKLCSGVRPLFMAAVLRHSQMVQFLYSWRKVSQWCGNEQDELFITCVKGDLYGVALDMLKANPNFASAKNEDGETALHVLAHNPSAFVSESQLRLLRRHLDIPCEFF</sequence>
<reference evidence="2 3" key="1">
    <citation type="journal article" date="2018" name="Sci. Data">
        <title>The draft genome sequence of cork oak.</title>
        <authorList>
            <person name="Ramos A.M."/>
            <person name="Usie A."/>
            <person name="Barbosa P."/>
            <person name="Barros P.M."/>
            <person name="Capote T."/>
            <person name="Chaves I."/>
            <person name="Simoes F."/>
            <person name="Abreu I."/>
            <person name="Carrasquinho I."/>
            <person name="Faro C."/>
            <person name="Guimaraes J.B."/>
            <person name="Mendonca D."/>
            <person name="Nobrega F."/>
            <person name="Rodrigues L."/>
            <person name="Saibo N.J.M."/>
            <person name="Varela M.C."/>
            <person name="Egas C."/>
            <person name="Matos J."/>
            <person name="Miguel C.M."/>
            <person name="Oliveira M.M."/>
            <person name="Ricardo C.P."/>
            <person name="Goncalves S."/>
        </authorList>
    </citation>
    <scope>NUCLEOTIDE SEQUENCE [LARGE SCALE GENOMIC DNA]</scope>
    <source>
        <strain evidence="3">cv. HL8</strain>
    </source>
</reference>
<dbReference type="AlphaFoldDB" id="A0AAW0L4R4"/>
<feature type="non-terminal residue" evidence="2">
    <location>
        <position position="1"/>
    </location>
</feature>
<comment type="caution">
    <text evidence="2">The sequence shown here is derived from an EMBL/GenBank/DDBJ whole genome shotgun (WGS) entry which is preliminary data.</text>
</comment>
<dbReference type="PANTHER" id="PTHR24121:SF21">
    <property type="entry name" value="ANKYRIN REPEAT FAMILY PROTEIN"/>
    <property type="match status" value="1"/>
</dbReference>
<dbReference type="PANTHER" id="PTHR24121">
    <property type="entry name" value="NO MECHANORECEPTOR POTENTIAL C, ISOFORM D-RELATED"/>
    <property type="match status" value="1"/>
</dbReference>
<keyword evidence="3" id="KW-1185">Reference proteome</keyword>
<evidence type="ECO:0000313" key="3">
    <source>
        <dbReference type="Proteomes" id="UP000237347"/>
    </source>
</evidence>
<dbReference type="Pfam" id="PF12796">
    <property type="entry name" value="Ank_2"/>
    <property type="match status" value="1"/>
</dbReference>
<dbReference type="Gene3D" id="1.25.40.20">
    <property type="entry name" value="Ankyrin repeat-containing domain"/>
    <property type="match status" value="1"/>
</dbReference>
<gene>
    <name evidence="2" type="primary">ANK3_4</name>
    <name evidence="2" type="ORF">CFP56_008057</name>
</gene>
<evidence type="ECO:0000256" key="1">
    <source>
        <dbReference type="PROSITE-ProRule" id="PRU00023"/>
    </source>
</evidence>
<organism evidence="2 3">
    <name type="scientific">Quercus suber</name>
    <name type="common">Cork oak</name>
    <dbReference type="NCBI Taxonomy" id="58331"/>
    <lineage>
        <taxon>Eukaryota</taxon>
        <taxon>Viridiplantae</taxon>
        <taxon>Streptophyta</taxon>
        <taxon>Embryophyta</taxon>
        <taxon>Tracheophyta</taxon>
        <taxon>Spermatophyta</taxon>
        <taxon>Magnoliopsida</taxon>
        <taxon>eudicotyledons</taxon>
        <taxon>Gunneridae</taxon>
        <taxon>Pentapetalae</taxon>
        <taxon>rosids</taxon>
        <taxon>fabids</taxon>
        <taxon>Fagales</taxon>
        <taxon>Fagaceae</taxon>
        <taxon>Quercus</taxon>
    </lineage>
</organism>